<dbReference type="AlphaFoldDB" id="A0A656HIB6"/>
<name>A0A656HIB6_THINJ</name>
<accession>A0A656HIB6</accession>
<organism evidence="1 2">
    <name type="scientific">Thiothrix nivea (strain ATCC 35100 / DSM 5205 / JP2)</name>
    <dbReference type="NCBI Taxonomy" id="870187"/>
    <lineage>
        <taxon>Bacteria</taxon>
        <taxon>Pseudomonadati</taxon>
        <taxon>Pseudomonadota</taxon>
        <taxon>Gammaproteobacteria</taxon>
        <taxon>Thiotrichales</taxon>
        <taxon>Thiotrichaceae</taxon>
        <taxon>Thiothrix</taxon>
    </lineage>
</organism>
<evidence type="ECO:0000313" key="1">
    <source>
        <dbReference type="EMBL" id="EIJ34765.1"/>
    </source>
</evidence>
<protein>
    <submittedName>
        <fullName evidence="1">Uncharacterized protein</fullName>
    </submittedName>
</protein>
<dbReference type="Proteomes" id="UP000005317">
    <property type="component" value="Unassembled WGS sequence"/>
</dbReference>
<dbReference type="OrthoDB" id="8746011at2"/>
<reference evidence="2" key="1">
    <citation type="journal article" date="2011" name="Stand. Genomic Sci.">
        <title>Genome sequence of the filamentous, gliding Thiothrix nivea neotype strain (JP2(T)).</title>
        <authorList>
            <person name="Lapidus A."/>
            <person name="Nolan M."/>
            <person name="Lucas S."/>
            <person name="Glavina Del Rio T."/>
            <person name="Tice H."/>
            <person name="Cheng J.F."/>
            <person name="Tapia R."/>
            <person name="Han C."/>
            <person name="Goodwin L."/>
            <person name="Pitluck S."/>
            <person name="Liolios K."/>
            <person name="Pagani I."/>
            <person name="Ivanova N."/>
            <person name="Huntemann M."/>
            <person name="Mavromatis K."/>
            <person name="Mikhailova N."/>
            <person name="Pati A."/>
            <person name="Chen A."/>
            <person name="Palaniappan K."/>
            <person name="Land M."/>
            <person name="Brambilla E.M."/>
            <person name="Rohde M."/>
            <person name="Abt B."/>
            <person name="Verbarg S."/>
            <person name="Goker M."/>
            <person name="Bristow J."/>
            <person name="Eisen J.A."/>
            <person name="Markowitz V."/>
            <person name="Hugenholtz P."/>
            <person name="Kyrpides N.C."/>
            <person name="Klenk H.P."/>
            <person name="Woyke T."/>
        </authorList>
    </citation>
    <scope>NUCLEOTIDE SEQUENCE [LARGE SCALE GENOMIC DNA]</scope>
    <source>
        <strain evidence="2">ATCC 35100 / DSM 5205 / JP2</strain>
    </source>
</reference>
<dbReference type="RefSeq" id="WP_002708687.1">
    <property type="nucleotide sequence ID" value="NZ_JH651384.1"/>
</dbReference>
<dbReference type="EMBL" id="JH651384">
    <property type="protein sequence ID" value="EIJ34765.1"/>
    <property type="molecule type" value="Genomic_DNA"/>
</dbReference>
<evidence type="ECO:0000313" key="2">
    <source>
        <dbReference type="Proteomes" id="UP000005317"/>
    </source>
</evidence>
<proteinExistence type="predicted"/>
<gene>
    <name evidence="1" type="ORF">Thini_2200</name>
</gene>
<sequence length="241" mass="27217">MQTKLIQRAIDAYGGGEVWSRARYIEAEVSAKGLAFVLKGRPYFNHAKMFMEVARPLCRITPIGKQEGVSGVLDGLAVRLEDAQGNVIASRENARNYFTWGRRLLYWDDLDMAYFANYAFWNYFTLPALLMNQAIIWGEQSGSVLKATFPDSIPTHSRVQYFRFDEASGLLSQHDYTARIISRFANAANVVQEHGNSNGIPFTSRRRVTPGTGYGKYLPAPVLIDIDVHNFQLLDANRNII</sequence>
<keyword evidence="2" id="KW-1185">Reference proteome</keyword>